<keyword evidence="16" id="KW-1185">Reference proteome</keyword>
<evidence type="ECO:0000313" key="16">
    <source>
        <dbReference type="Proteomes" id="UP000477680"/>
    </source>
</evidence>
<dbReference type="InterPro" id="IPR050415">
    <property type="entry name" value="MRET"/>
</dbReference>
<dbReference type="PANTHER" id="PTHR47354:SF8">
    <property type="entry name" value="1,2-PHENYLACETYL-COA EPOXIDASE, SUBUNIT E"/>
    <property type="match status" value="1"/>
</dbReference>
<evidence type="ECO:0000256" key="10">
    <source>
        <dbReference type="ARBA" id="ARBA00023004"/>
    </source>
</evidence>
<evidence type="ECO:0000256" key="7">
    <source>
        <dbReference type="ARBA" id="ARBA00022827"/>
    </source>
</evidence>
<dbReference type="Pfam" id="PF01794">
    <property type="entry name" value="Ferric_reduct"/>
    <property type="match status" value="1"/>
</dbReference>
<keyword evidence="8 13" id="KW-1133">Transmembrane helix</keyword>
<accession>A0A6C0U6P0</accession>
<dbReference type="Gene3D" id="3.40.50.80">
    <property type="entry name" value="Nucleotide-binding domain of ferredoxin-NADP reductase (FNR) module"/>
    <property type="match status" value="1"/>
</dbReference>
<keyword evidence="12 13" id="KW-0472">Membrane</keyword>
<dbReference type="RefSeq" id="WP_163497101.1">
    <property type="nucleotide sequence ID" value="NZ_CP048711.1"/>
</dbReference>
<dbReference type="PANTHER" id="PTHR47354">
    <property type="entry name" value="NADH OXIDOREDUCTASE HCR"/>
    <property type="match status" value="1"/>
</dbReference>
<keyword evidence="5" id="KW-0001">2Fe-2S</keyword>
<evidence type="ECO:0000256" key="4">
    <source>
        <dbReference type="ARBA" id="ARBA00022692"/>
    </source>
</evidence>
<sequence length="420" mass="46448">MKTWQAVAVPVVIAFTLVALEIPRNDWASTAAASLSSGVAALSLMAWAAILSSRVTAVESVFGGLDRVYRAHKWMGIWALGFASFHLVFKADLEAWDTASIISLSSSTTRLVRQLSYVVLVFIVVLALNRKIPYNQWRWWHKLSGPLFLVVVAHWLSFASPIELNSPAGIWLVVVSALAIAAALYKLLFYPFLARHGEYEVTGVASSEGDAVQLSLTPVRNPVDFEPGQFGFLRMKEEGLREPHPFTIANGKAADGHVNFLIRNLGDYTRKLIGQVQVGMHTDLYAPYGRFKRPDNGAREIWIGSGVGISPFVAWLQDESASHFDRVTLFYFSRPGQEFPSAAILAEMAARCGAELVLISGRANRADFQERFAAIARECGPQSLSISFCGQKGLLEDVRRQMKELGIPGSCLQHELFEFR</sequence>
<keyword evidence="6" id="KW-0479">Metal-binding</keyword>
<evidence type="ECO:0000256" key="13">
    <source>
        <dbReference type="SAM" id="Phobius"/>
    </source>
</evidence>
<name>A0A6C0U6P0_9GAMM</name>
<feature type="transmembrane region" description="Helical" evidence="13">
    <location>
        <begin position="74"/>
        <end position="91"/>
    </location>
</feature>
<feature type="transmembrane region" description="Helical" evidence="13">
    <location>
        <begin position="140"/>
        <end position="162"/>
    </location>
</feature>
<dbReference type="AlphaFoldDB" id="A0A6C0U6P0"/>
<evidence type="ECO:0000256" key="5">
    <source>
        <dbReference type="ARBA" id="ARBA00022714"/>
    </source>
</evidence>
<keyword evidence="10" id="KW-0408">Iron</keyword>
<evidence type="ECO:0000259" key="14">
    <source>
        <dbReference type="PROSITE" id="PS51384"/>
    </source>
</evidence>
<reference evidence="15 16" key="1">
    <citation type="submission" date="2020-02" db="EMBL/GenBank/DDBJ databases">
        <title>Genome sequencing for Kineobactrum sp. M2.</title>
        <authorList>
            <person name="Park S.-J."/>
        </authorList>
    </citation>
    <scope>NUCLEOTIDE SEQUENCE [LARGE SCALE GENOMIC DNA]</scope>
    <source>
        <strain evidence="15 16">M2</strain>
    </source>
</reference>
<organism evidence="15 16">
    <name type="scientific">Kineobactrum salinum</name>
    <dbReference type="NCBI Taxonomy" id="2708301"/>
    <lineage>
        <taxon>Bacteria</taxon>
        <taxon>Pseudomonadati</taxon>
        <taxon>Pseudomonadota</taxon>
        <taxon>Gammaproteobacteria</taxon>
        <taxon>Cellvibrionales</taxon>
        <taxon>Halieaceae</taxon>
        <taxon>Kineobactrum</taxon>
    </lineage>
</organism>
<protein>
    <submittedName>
        <fullName evidence="15">Ferredoxin reductase family protein</fullName>
    </submittedName>
</protein>
<feature type="transmembrane region" description="Helical" evidence="13">
    <location>
        <begin position="111"/>
        <end position="128"/>
    </location>
</feature>
<evidence type="ECO:0000256" key="1">
    <source>
        <dbReference type="ARBA" id="ARBA00001974"/>
    </source>
</evidence>
<evidence type="ECO:0000256" key="6">
    <source>
        <dbReference type="ARBA" id="ARBA00022723"/>
    </source>
</evidence>
<dbReference type="EMBL" id="CP048711">
    <property type="protein sequence ID" value="QIB67676.1"/>
    <property type="molecule type" value="Genomic_DNA"/>
</dbReference>
<proteinExistence type="predicted"/>
<evidence type="ECO:0000256" key="11">
    <source>
        <dbReference type="ARBA" id="ARBA00023014"/>
    </source>
</evidence>
<keyword evidence="9" id="KW-0560">Oxidoreductase</keyword>
<dbReference type="KEGG" id="kim:G3T16_13480"/>
<dbReference type="InterPro" id="IPR017927">
    <property type="entry name" value="FAD-bd_FR_type"/>
</dbReference>
<dbReference type="Pfam" id="PF08022">
    <property type="entry name" value="FAD_binding_8"/>
    <property type="match status" value="1"/>
</dbReference>
<keyword evidence="7" id="KW-0274">FAD</keyword>
<keyword evidence="3" id="KW-0285">Flavoprotein</keyword>
<dbReference type="GO" id="GO:0016020">
    <property type="term" value="C:membrane"/>
    <property type="evidence" value="ECO:0007669"/>
    <property type="project" value="UniProtKB-SubCell"/>
</dbReference>
<dbReference type="InterPro" id="IPR017938">
    <property type="entry name" value="Riboflavin_synthase-like_b-brl"/>
</dbReference>
<comment type="subcellular location">
    <subcellularLocation>
        <location evidence="2">Membrane</location>
        <topology evidence="2">Multi-pass membrane protein</topology>
    </subcellularLocation>
</comment>
<dbReference type="InterPro" id="IPR013130">
    <property type="entry name" value="Fe3_Rdtase_TM_dom"/>
</dbReference>
<dbReference type="SUPFAM" id="SSF63380">
    <property type="entry name" value="Riboflavin synthase domain-like"/>
    <property type="match status" value="1"/>
</dbReference>
<dbReference type="GO" id="GO:0051537">
    <property type="term" value="F:2 iron, 2 sulfur cluster binding"/>
    <property type="evidence" value="ECO:0007669"/>
    <property type="project" value="UniProtKB-KW"/>
</dbReference>
<dbReference type="InterPro" id="IPR013112">
    <property type="entry name" value="FAD-bd_8"/>
</dbReference>
<evidence type="ECO:0000256" key="8">
    <source>
        <dbReference type="ARBA" id="ARBA00022989"/>
    </source>
</evidence>
<dbReference type="SUPFAM" id="SSF52343">
    <property type="entry name" value="Ferredoxin reductase-like, C-terminal NADP-linked domain"/>
    <property type="match status" value="1"/>
</dbReference>
<dbReference type="GO" id="GO:0016491">
    <property type="term" value="F:oxidoreductase activity"/>
    <property type="evidence" value="ECO:0007669"/>
    <property type="project" value="UniProtKB-KW"/>
</dbReference>
<dbReference type="Proteomes" id="UP000477680">
    <property type="component" value="Chromosome"/>
</dbReference>
<evidence type="ECO:0000256" key="12">
    <source>
        <dbReference type="ARBA" id="ARBA00023136"/>
    </source>
</evidence>
<dbReference type="GO" id="GO:0050660">
    <property type="term" value="F:flavin adenine dinucleotide binding"/>
    <property type="evidence" value="ECO:0007669"/>
    <property type="project" value="TreeGrafter"/>
</dbReference>
<keyword evidence="4 13" id="KW-0812">Transmembrane</keyword>
<dbReference type="PROSITE" id="PS51384">
    <property type="entry name" value="FAD_FR"/>
    <property type="match status" value="1"/>
</dbReference>
<evidence type="ECO:0000313" key="15">
    <source>
        <dbReference type="EMBL" id="QIB67676.1"/>
    </source>
</evidence>
<feature type="transmembrane region" description="Helical" evidence="13">
    <location>
        <begin position="168"/>
        <end position="188"/>
    </location>
</feature>
<gene>
    <name evidence="15" type="ORF">G3T16_13480</name>
</gene>
<dbReference type="GO" id="GO:0046872">
    <property type="term" value="F:metal ion binding"/>
    <property type="evidence" value="ECO:0007669"/>
    <property type="project" value="UniProtKB-KW"/>
</dbReference>
<evidence type="ECO:0000256" key="3">
    <source>
        <dbReference type="ARBA" id="ARBA00022630"/>
    </source>
</evidence>
<dbReference type="InterPro" id="IPR039261">
    <property type="entry name" value="FNR_nucleotide-bd"/>
</dbReference>
<evidence type="ECO:0000256" key="2">
    <source>
        <dbReference type="ARBA" id="ARBA00004141"/>
    </source>
</evidence>
<feature type="transmembrane region" description="Helical" evidence="13">
    <location>
        <begin position="35"/>
        <end position="53"/>
    </location>
</feature>
<dbReference type="Gene3D" id="2.40.30.10">
    <property type="entry name" value="Translation factors"/>
    <property type="match status" value="1"/>
</dbReference>
<dbReference type="CDD" id="cd06198">
    <property type="entry name" value="FNR_like_3"/>
    <property type="match status" value="1"/>
</dbReference>
<keyword evidence="11" id="KW-0411">Iron-sulfur</keyword>
<evidence type="ECO:0000256" key="9">
    <source>
        <dbReference type="ARBA" id="ARBA00023002"/>
    </source>
</evidence>
<comment type="cofactor">
    <cofactor evidence="1">
        <name>FAD</name>
        <dbReference type="ChEBI" id="CHEBI:57692"/>
    </cofactor>
</comment>
<feature type="domain" description="FAD-binding FR-type" evidence="14">
    <location>
        <begin position="187"/>
        <end position="294"/>
    </location>
</feature>